<dbReference type="Proteomes" id="UP000246352">
    <property type="component" value="Unassembled WGS sequence"/>
</dbReference>
<evidence type="ECO:0000256" key="5">
    <source>
        <dbReference type="ARBA" id="ARBA00022777"/>
    </source>
</evidence>
<keyword evidence="3" id="KW-0597">Phosphoprotein</keyword>
<dbReference type="PANTHER" id="PTHR43711:SF1">
    <property type="entry name" value="HISTIDINE KINASE 1"/>
    <property type="match status" value="1"/>
</dbReference>
<dbReference type="InterPro" id="IPR036890">
    <property type="entry name" value="HATPase_C_sf"/>
</dbReference>
<protein>
    <recommendedName>
        <fullName evidence="2">histidine kinase</fullName>
        <ecNumber evidence="2">2.7.13.3</ecNumber>
    </recommendedName>
</protein>
<comment type="catalytic activity">
    <reaction evidence="1">
        <text>ATP + protein L-histidine = ADP + protein N-phospho-L-histidine.</text>
        <dbReference type="EC" id="2.7.13.3"/>
    </reaction>
</comment>
<dbReference type="Gene3D" id="1.10.287.130">
    <property type="match status" value="1"/>
</dbReference>
<dbReference type="GO" id="GO:0000155">
    <property type="term" value="F:phosphorelay sensor kinase activity"/>
    <property type="evidence" value="ECO:0007669"/>
    <property type="project" value="InterPro"/>
</dbReference>
<dbReference type="SMART" id="SM00387">
    <property type="entry name" value="HATPase_c"/>
    <property type="match status" value="1"/>
</dbReference>
<dbReference type="InterPro" id="IPR005467">
    <property type="entry name" value="His_kinase_dom"/>
</dbReference>
<dbReference type="SMART" id="SM00388">
    <property type="entry name" value="HisKA"/>
    <property type="match status" value="1"/>
</dbReference>
<evidence type="ECO:0000256" key="4">
    <source>
        <dbReference type="ARBA" id="ARBA00022679"/>
    </source>
</evidence>
<evidence type="ECO:0000256" key="6">
    <source>
        <dbReference type="ARBA" id="ARBA00023012"/>
    </source>
</evidence>
<dbReference type="EC" id="2.7.13.3" evidence="2"/>
<keyword evidence="4" id="KW-0808">Transferase</keyword>
<dbReference type="RefSeq" id="WP_110031649.1">
    <property type="nucleotide sequence ID" value="NZ_QGTR01000002.1"/>
</dbReference>
<dbReference type="OrthoDB" id="9795133at2"/>
<sequence>MNASYAQDLDIIARIEAIPNILDVVCNATGMGYAAVARVTADRWIAMSVLDRINFGLAAGGELQVETTLCNDVRENRGLVVINHVSKDEVYCGHPTPAMYGFESYISVPVRLADGSFFGTLCAIDPKPAQLANPQIVGMFTLFAELIGFHIDAQRKLMSAEEALLEERQAAQMREQFIAVLGHDIRSPMASISAGIQMLKRMALEPKADMILQRMEASVDRSITLIGNVMDFARARLAGGIGLQRSRDGETLLPYLQQVVAEVKSVHPERDIRSELDVPEGLVCDRSRVSQLLSNLLGNAVSHGNPDGPILVVASRDGTWFELAVTNHGDPIPADVRARLFQPFARRAGDVSQGLGLGLFIASEIAKAHQGTLQTESGDDRTTFTLRMPIGGR</sequence>
<dbReference type="Pfam" id="PF01590">
    <property type="entry name" value="GAF"/>
    <property type="match status" value="1"/>
</dbReference>
<dbReference type="AlphaFoldDB" id="A0A317PMB1"/>
<reference evidence="8 9" key="1">
    <citation type="submission" date="2018-05" db="EMBL/GenBank/DDBJ databases">
        <title>Genomic Encyclopedia of Type Strains, Phase IV (KMG-IV): sequencing the most valuable type-strain genomes for metagenomic binning, comparative biology and taxonomic classification.</title>
        <authorList>
            <person name="Goeker M."/>
        </authorList>
    </citation>
    <scope>NUCLEOTIDE SEQUENCE [LARGE SCALE GENOMIC DNA]</scope>
    <source>
        <strain evidence="8 9">DSM 16791</strain>
    </source>
</reference>
<dbReference type="Gene3D" id="3.30.565.10">
    <property type="entry name" value="Histidine kinase-like ATPase, C-terminal domain"/>
    <property type="match status" value="1"/>
</dbReference>
<dbReference type="PRINTS" id="PR00344">
    <property type="entry name" value="BCTRLSENSOR"/>
</dbReference>
<gene>
    <name evidence="8" type="ORF">DFR52_102561</name>
</gene>
<accession>A0A317PMB1</accession>
<dbReference type="InterPro" id="IPR050736">
    <property type="entry name" value="Sensor_HK_Regulatory"/>
</dbReference>
<dbReference type="Gene3D" id="3.30.450.40">
    <property type="match status" value="1"/>
</dbReference>
<dbReference type="CDD" id="cd00082">
    <property type="entry name" value="HisKA"/>
    <property type="match status" value="1"/>
</dbReference>
<dbReference type="PROSITE" id="PS50109">
    <property type="entry name" value="HIS_KIN"/>
    <property type="match status" value="1"/>
</dbReference>
<dbReference type="InterPro" id="IPR036097">
    <property type="entry name" value="HisK_dim/P_sf"/>
</dbReference>
<dbReference type="InterPro" id="IPR004358">
    <property type="entry name" value="Sig_transdc_His_kin-like_C"/>
</dbReference>
<dbReference type="InterPro" id="IPR003661">
    <property type="entry name" value="HisK_dim/P_dom"/>
</dbReference>
<comment type="caution">
    <text evidence="8">The sequence shown here is derived from an EMBL/GenBank/DDBJ whole genome shotgun (WGS) entry which is preliminary data.</text>
</comment>
<dbReference type="SUPFAM" id="SSF55781">
    <property type="entry name" value="GAF domain-like"/>
    <property type="match status" value="1"/>
</dbReference>
<evidence type="ECO:0000256" key="1">
    <source>
        <dbReference type="ARBA" id="ARBA00000085"/>
    </source>
</evidence>
<dbReference type="InterPro" id="IPR029016">
    <property type="entry name" value="GAF-like_dom_sf"/>
</dbReference>
<dbReference type="SMART" id="SM00065">
    <property type="entry name" value="GAF"/>
    <property type="match status" value="1"/>
</dbReference>
<dbReference type="InterPro" id="IPR003018">
    <property type="entry name" value="GAF"/>
</dbReference>
<name>A0A317PMB1_9HYPH</name>
<evidence type="ECO:0000256" key="2">
    <source>
        <dbReference type="ARBA" id="ARBA00012438"/>
    </source>
</evidence>
<keyword evidence="9" id="KW-1185">Reference proteome</keyword>
<dbReference type="InterPro" id="IPR003594">
    <property type="entry name" value="HATPase_dom"/>
</dbReference>
<dbReference type="SUPFAM" id="SSF55874">
    <property type="entry name" value="ATPase domain of HSP90 chaperone/DNA topoisomerase II/histidine kinase"/>
    <property type="match status" value="1"/>
</dbReference>
<keyword evidence="5" id="KW-0418">Kinase</keyword>
<keyword evidence="6" id="KW-0902">Two-component regulatory system</keyword>
<dbReference type="Pfam" id="PF00512">
    <property type="entry name" value="HisKA"/>
    <property type="match status" value="1"/>
</dbReference>
<evidence type="ECO:0000259" key="7">
    <source>
        <dbReference type="PROSITE" id="PS50109"/>
    </source>
</evidence>
<proteinExistence type="predicted"/>
<dbReference type="EMBL" id="QGTR01000002">
    <property type="protein sequence ID" value="PWW01897.1"/>
    <property type="molecule type" value="Genomic_DNA"/>
</dbReference>
<dbReference type="Pfam" id="PF02518">
    <property type="entry name" value="HATPase_c"/>
    <property type="match status" value="1"/>
</dbReference>
<evidence type="ECO:0000313" key="9">
    <source>
        <dbReference type="Proteomes" id="UP000246352"/>
    </source>
</evidence>
<organism evidence="8 9">
    <name type="scientific">Hoeflea marina</name>
    <dbReference type="NCBI Taxonomy" id="274592"/>
    <lineage>
        <taxon>Bacteria</taxon>
        <taxon>Pseudomonadati</taxon>
        <taxon>Pseudomonadota</taxon>
        <taxon>Alphaproteobacteria</taxon>
        <taxon>Hyphomicrobiales</taxon>
        <taxon>Rhizobiaceae</taxon>
        <taxon>Hoeflea</taxon>
    </lineage>
</organism>
<evidence type="ECO:0000256" key="3">
    <source>
        <dbReference type="ARBA" id="ARBA00022553"/>
    </source>
</evidence>
<dbReference type="SUPFAM" id="SSF47384">
    <property type="entry name" value="Homodimeric domain of signal transducing histidine kinase"/>
    <property type="match status" value="1"/>
</dbReference>
<feature type="domain" description="Histidine kinase" evidence="7">
    <location>
        <begin position="180"/>
        <end position="392"/>
    </location>
</feature>
<dbReference type="PANTHER" id="PTHR43711">
    <property type="entry name" value="TWO-COMPONENT HISTIDINE KINASE"/>
    <property type="match status" value="1"/>
</dbReference>
<evidence type="ECO:0000313" key="8">
    <source>
        <dbReference type="EMBL" id="PWW01897.1"/>
    </source>
</evidence>